<dbReference type="GeneID" id="54488151"/>
<dbReference type="InterPro" id="IPR001466">
    <property type="entry name" value="Beta-lactam-related"/>
</dbReference>
<evidence type="ECO:0000313" key="6">
    <source>
        <dbReference type="Proteomes" id="UP000799437"/>
    </source>
</evidence>
<dbReference type="InterPro" id="IPR021860">
    <property type="entry name" value="Peptidase_S12_Pab87-rel_C"/>
</dbReference>
<organism evidence="5 6">
    <name type="scientific">Pseudovirgaria hyperparasitica</name>
    <dbReference type="NCBI Taxonomy" id="470096"/>
    <lineage>
        <taxon>Eukaryota</taxon>
        <taxon>Fungi</taxon>
        <taxon>Dikarya</taxon>
        <taxon>Ascomycota</taxon>
        <taxon>Pezizomycotina</taxon>
        <taxon>Dothideomycetes</taxon>
        <taxon>Dothideomycetes incertae sedis</taxon>
        <taxon>Acrospermales</taxon>
        <taxon>Acrospermaceae</taxon>
        <taxon>Pseudovirgaria</taxon>
    </lineage>
</organism>
<dbReference type="Proteomes" id="UP000799437">
    <property type="component" value="Unassembled WGS sequence"/>
</dbReference>
<protein>
    <submittedName>
        <fullName evidence="5">Beta-lactamase/transpeptidase-like protein</fullName>
    </submittedName>
</protein>
<dbReference type="EMBL" id="ML996573">
    <property type="protein sequence ID" value="KAF2757736.1"/>
    <property type="molecule type" value="Genomic_DNA"/>
</dbReference>
<dbReference type="PANTHER" id="PTHR46825">
    <property type="entry name" value="D-ALANYL-D-ALANINE-CARBOXYPEPTIDASE/ENDOPEPTIDASE AMPH"/>
    <property type="match status" value="1"/>
</dbReference>
<evidence type="ECO:0000256" key="2">
    <source>
        <dbReference type="SAM" id="SignalP"/>
    </source>
</evidence>
<dbReference type="Gene3D" id="2.40.128.600">
    <property type="match status" value="1"/>
</dbReference>
<dbReference type="PANTHER" id="PTHR46825:SF9">
    <property type="entry name" value="BETA-LACTAMASE-RELATED DOMAIN-CONTAINING PROTEIN"/>
    <property type="match status" value="1"/>
</dbReference>
<proteinExistence type="inferred from homology"/>
<feature type="domain" description="Beta-lactamase-related" evidence="3">
    <location>
        <begin position="55"/>
        <end position="373"/>
    </location>
</feature>
<dbReference type="InterPro" id="IPR012338">
    <property type="entry name" value="Beta-lactam/transpept-like"/>
</dbReference>
<comment type="similarity">
    <text evidence="1">Belongs to the peptidase S12 family.</text>
</comment>
<dbReference type="Pfam" id="PF11954">
    <property type="entry name" value="DUF3471"/>
    <property type="match status" value="1"/>
</dbReference>
<dbReference type="AlphaFoldDB" id="A0A6A6W745"/>
<sequence>MRLIRSLLILPCVVATFPNDQAITSDHTAETAGLSSDGPFDSQMSSFIETTLSKFHVPGISISFSNGTTTYAKGYGISRTPNTAATAETLYFGGSTTKSFTAASLLMLMERSANSSDPINLQTPISSLIREEFVLPDDYATLHVTLEDALSHRTGMPRHDSSYGGANVTLKDIVLGLRHLPMTAEVRTKFQYCNLMFITLSYVVEKLTDMSLGDFLKKNIWKPLRMTSTFFSLTDAQKAEADGNEILATSYFYNETTAKFVPMRPFDAPEVSGAGVMITNVVDYAKYLRAIMNEDPRILSHESYVELRKPRTFLSADEHSAFTGPVGYSFGWEITVYKGHQLFYHDGSVPGYAAKMMYIPEKNWTLALMSNTDMYSDWAIDIVCFELLDNLLEIPAKERFDWMGKYTKDEEMWKNNWKSARKNAYPSAPSPPLQTTLELSKYVGTYHNPGYRNLTLRLAESPAWWLRDAEAVLHMDTFEKTWKYTLDFEHVSGDYFIARTMSPSFAPAASFDYQYFEAEFRIGPDGRPSQVGLTLEAEMGSKKIWFDYLG</sequence>
<evidence type="ECO:0000259" key="3">
    <source>
        <dbReference type="Pfam" id="PF00144"/>
    </source>
</evidence>
<keyword evidence="2" id="KW-0732">Signal</keyword>
<feature type="domain" description="Peptidase S12 Pab87-related C-terminal" evidence="4">
    <location>
        <begin position="430"/>
        <end position="547"/>
    </location>
</feature>
<evidence type="ECO:0000313" key="5">
    <source>
        <dbReference type="EMBL" id="KAF2757736.1"/>
    </source>
</evidence>
<dbReference type="SUPFAM" id="SSF56601">
    <property type="entry name" value="beta-lactamase/transpeptidase-like"/>
    <property type="match status" value="1"/>
</dbReference>
<gene>
    <name evidence="5" type="ORF">EJ05DRAFT_501258</name>
</gene>
<feature type="chain" id="PRO_5025490237" evidence="2">
    <location>
        <begin position="16"/>
        <end position="550"/>
    </location>
</feature>
<evidence type="ECO:0000259" key="4">
    <source>
        <dbReference type="Pfam" id="PF11954"/>
    </source>
</evidence>
<keyword evidence="6" id="KW-1185">Reference proteome</keyword>
<feature type="signal peptide" evidence="2">
    <location>
        <begin position="1"/>
        <end position="15"/>
    </location>
</feature>
<name>A0A6A6W745_9PEZI</name>
<dbReference type="OrthoDB" id="552049at2759"/>
<dbReference type="RefSeq" id="XP_033600187.1">
    <property type="nucleotide sequence ID" value="XM_033747097.1"/>
</dbReference>
<reference evidence="5" key="1">
    <citation type="journal article" date="2020" name="Stud. Mycol.">
        <title>101 Dothideomycetes genomes: a test case for predicting lifestyles and emergence of pathogens.</title>
        <authorList>
            <person name="Haridas S."/>
            <person name="Albert R."/>
            <person name="Binder M."/>
            <person name="Bloem J."/>
            <person name="Labutti K."/>
            <person name="Salamov A."/>
            <person name="Andreopoulos B."/>
            <person name="Baker S."/>
            <person name="Barry K."/>
            <person name="Bills G."/>
            <person name="Bluhm B."/>
            <person name="Cannon C."/>
            <person name="Castanera R."/>
            <person name="Culley D."/>
            <person name="Daum C."/>
            <person name="Ezra D."/>
            <person name="Gonzalez J."/>
            <person name="Henrissat B."/>
            <person name="Kuo A."/>
            <person name="Liang C."/>
            <person name="Lipzen A."/>
            <person name="Lutzoni F."/>
            <person name="Magnuson J."/>
            <person name="Mondo S."/>
            <person name="Nolan M."/>
            <person name="Ohm R."/>
            <person name="Pangilinan J."/>
            <person name="Park H.-J."/>
            <person name="Ramirez L."/>
            <person name="Alfaro M."/>
            <person name="Sun H."/>
            <person name="Tritt A."/>
            <person name="Yoshinaga Y."/>
            <person name="Zwiers L.-H."/>
            <person name="Turgeon B."/>
            <person name="Goodwin S."/>
            <person name="Spatafora J."/>
            <person name="Crous P."/>
            <person name="Grigoriev I."/>
        </authorList>
    </citation>
    <scope>NUCLEOTIDE SEQUENCE</scope>
    <source>
        <strain evidence="5">CBS 121739</strain>
    </source>
</reference>
<dbReference type="Gene3D" id="3.40.710.10">
    <property type="entry name" value="DD-peptidase/beta-lactamase superfamily"/>
    <property type="match status" value="1"/>
</dbReference>
<accession>A0A6A6W745</accession>
<dbReference type="Pfam" id="PF00144">
    <property type="entry name" value="Beta-lactamase"/>
    <property type="match status" value="1"/>
</dbReference>
<evidence type="ECO:0000256" key="1">
    <source>
        <dbReference type="ARBA" id="ARBA00038215"/>
    </source>
</evidence>
<dbReference type="InterPro" id="IPR050491">
    <property type="entry name" value="AmpC-like"/>
</dbReference>